<organism evidence="11 12">
    <name type="scientific">Mesobacillus campisalis</name>
    <dbReference type="NCBI Taxonomy" id="1408103"/>
    <lineage>
        <taxon>Bacteria</taxon>
        <taxon>Bacillati</taxon>
        <taxon>Bacillota</taxon>
        <taxon>Bacilli</taxon>
        <taxon>Bacillales</taxon>
        <taxon>Bacillaceae</taxon>
        <taxon>Mesobacillus</taxon>
    </lineage>
</organism>
<keyword evidence="8" id="KW-0464">Manganese</keyword>
<evidence type="ECO:0000256" key="9">
    <source>
        <dbReference type="ARBA" id="ARBA00031672"/>
    </source>
</evidence>
<evidence type="ECO:0000256" key="10">
    <source>
        <dbReference type="ARBA" id="ARBA00032636"/>
    </source>
</evidence>
<comment type="cofactor">
    <cofactor evidence="1">
        <name>Mn(2+)</name>
        <dbReference type="ChEBI" id="CHEBI:29035"/>
    </cofactor>
</comment>
<sequence>MEERTILTTSKRGLLEDSFPFRLYQKAKKHGIWNPAEIDFTQDAKDWQTLTAEQQHDILRLISQFQAGEEAVTLDLLPLIMSIAKEGRLEEEMFLTTFLFEEAKHTEFFRLVLNAIGETGDLSHFHSDTYKTIFYKILPETMQRLESDQSPEAVAEAATVYNMFVEGVMAETGYYSFYQSLEQLGLMPGLMKGIENLKRDESRHIAYGTFLLQRLICEHPHLYDLVTAKMEELAPLAVRINQEGFAGRDVSEFGHILEDTMNFTMKQLSVRMDILARAKGKKIEEIYGVSEKEMGVL</sequence>
<dbReference type="Gene3D" id="1.10.620.20">
    <property type="entry name" value="Ribonucleotide Reductase, subunit A"/>
    <property type="match status" value="1"/>
</dbReference>
<protein>
    <recommendedName>
        <fullName evidence="4">R2-like ligand binding oxidase</fullName>
    </recommendedName>
    <alternativeName>
        <fullName evidence="10">Ribonucleotide reductase R2 subunit homolog</fullName>
    </alternativeName>
    <alternativeName>
        <fullName evidence="9">Ribonucleotide reductase small subunit homolog</fullName>
    </alternativeName>
</protein>
<dbReference type="PANTHER" id="PTHR23409">
    <property type="entry name" value="RIBONUCLEOSIDE-DIPHOSPHATE REDUCTASE SMALL CHAIN"/>
    <property type="match status" value="1"/>
</dbReference>
<dbReference type="InterPro" id="IPR009078">
    <property type="entry name" value="Ferritin-like_SF"/>
</dbReference>
<dbReference type="Proteomes" id="UP000034166">
    <property type="component" value="Unassembled WGS sequence"/>
</dbReference>
<dbReference type="GO" id="GO:0009263">
    <property type="term" value="P:deoxyribonucleotide biosynthetic process"/>
    <property type="evidence" value="ECO:0007669"/>
    <property type="project" value="InterPro"/>
</dbReference>
<keyword evidence="12" id="KW-1185">Reference proteome</keyword>
<dbReference type="InterPro" id="IPR012348">
    <property type="entry name" value="RNR-like"/>
</dbReference>
<evidence type="ECO:0000313" key="11">
    <source>
        <dbReference type="EMBL" id="KKK37815.1"/>
    </source>
</evidence>
<evidence type="ECO:0000256" key="4">
    <source>
        <dbReference type="ARBA" id="ARBA00013559"/>
    </source>
</evidence>
<dbReference type="InterPro" id="IPR033908">
    <property type="entry name" value="R2LOX"/>
</dbReference>
<keyword evidence="7" id="KW-0408">Iron</keyword>
<evidence type="ECO:0000256" key="6">
    <source>
        <dbReference type="ARBA" id="ARBA00023002"/>
    </source>
</evidence>
<dbReference type="Pfam" id="PF00268">
    <property type="entry name" value="Ribonuc_red_sm"/>
    <property type="match status" value="1"/>
</dbReference>
<dbReference type="OrthoDB" id="5489780at2"/>
<dbReference type="NCBIfam" id="NF006202">
    <property type="entry name" value="PRK08326.1-5"/>
    <property type="match status" value="1"/>
</dbReference>
<dbReference type="NCBIfam" id="NF006200">
    <property type="entry name" value="PRK08326.1-3"/>
    <property type="match status" value="1"/>
</dbReference>
<dbReference type="GO" id="GO:0046872">
    <property type="term" value="F:metal ion binding"/>
    <property type="evidence" value="ECO:0007669"/>
    <property type="project" value="UniProtKB-KW"/>
</dbReference>
<gene>
    <name evidence="11" type="ORF">WQ57_11600</name>
</gene>
<comment type="similarity">
    <text evidence="3">Belongs to the ribonucleoside diphosphate reductase small chain family. R2-like ligand binding oxidase subfamily.</text>
</comment>
<evidence type="ECO:0000256" key="8">
    <source>
        <dbReference type="ARBA" id="ARBA00023211"/>
    </source>
</evidence>
<evidence type="ECO:0000256" key="5">
    <source>
        <dbReference type="ARBA" id="ARBA00022723"/>
    </source>
</evidence>
<proteinExistence type="inferred from homology"/>
<evidence type="ECO:0000256" key="2">
    <source>
        <dbReference type="ARBA" id="ARBA00001962"/>
    </source>
</evidence>
<comment type="caution">
    <text evidence="11">The sequence shown here is derived from an EMBL/GenBank/DDBJ whole genome shotgun (WGS) entry which is preliminary data.</text>
</comment>
<evidence type="ECO:0000256" key="7">
    <source>
        <dbReference type="ARBA" id="ARBA00023004"/>
    </source>
</evidence>
<dbReference type="CDD" id="cd07911">
    <property type="entry name" value="RNRR2_Rv0233_like"/>
    <property type="match status" value="1"/>
</dbReference>
<reference evidence="11 12" key="1">
    <citation type="submission" date="2015-04" db="EMBL/GenBank/DDBJ databases">
        <title>Taxonomic description and genome sequence of Bacillus campisalis sp. nov., a novel member of the genus Bacillus isolated from solar saltern.</title>
        <authorList>
            <person name="Mathan Kumar R."/>
            <person name="Kaur G."/>
            <person name="Kumar A."/>
            <person name="Singh N.K."/>
            <person name="Kaur N."/>
            <person name="Kumar N."/>
            <person name="Mayilraj S."/>
        </authorList>
    </citation>
    <scope>NUCLEOTIDE SEQUENCE [LARGE SCALE GENOMIC DNA]</scope>
    <source>
        <strain evidence="11 12">SA2-6</strain>
    </source>
</reference>
<dbReference type="AlphaFoldDB" id="A0A0M2SYZ1"/>
<name>A0A0M2SYZ1_9BACI</name>
<accession>A0A0M2SYZ1</accession>
<keyword evidence="5" id="KW-0479">Metal-binding</keyword>
<evidence type="ECO:0000256" key="3">
    <source>
        <dbReference type="ARBA" id="ARBA00007873"/>
    </source>
</evidence>
<dbReference type="GO" id="GO:0016491">
    <property type="term" value="F:oxidoreductase activity"/>
    <property type="evidence" value="ECO:0007669"/>
    <property type="project" value="UniProtKB-KW"/>
</dbReference>
<comment type="cofactor">
    <cofactor evidence="2">
        <name>Fe cation</name>
        <dbReference type="ChEBI" id="CHEBI:24875"/>
    </cofactor>
</comment>
<dbReference type="SUPFAM" id="SSF47240">
    <property type="entry name" value="Ferritin-like"/>
    <property type="match status" value="1"/>
</dbReference>
<evidence type="ECO:0000313" key="12">
    <source>
        <dbReference type="Proteomes" id="UP000034166"/>
    </source>
</evidence>
<dbReference type="EMBL" id="LAYY01000011">
    <property type="protein sequence ID" value="KKK37815.1"/>
    <property type="molecule type" value="Genomic_DNA"/>
</dbReference>
<dbReference type="RefSeq" id="WP_046523937.1">
    <property type="nucleotide sequence ID" value="NZ_LAYY01000011.1"/>
</dbReference>
<keyword evidence="6" id="KW-0560">Oxidoreductase</keyword>
<evidence type="ECO:0000256" key="1">
    <source>
        <dbReference type="ARBA" id="ARBA00001936"/>
    </source>
</evidence>
<dbReference type="PANTHER" id="PTHR23409:SF36">
    <property type="entry name" value="R2-LIKE LIGAND BINDING OXIDASE"/>
    <property type="match status" value="1"/>
</dbReference>
<dbReference type="PATRIC" id="fig|1408103.3.peg.2612"/>
<dbReference type="InterPro" id="IPR000358">
    <property type="entry name" value="RNR_small_fam"/>
</dbReference>